<evidence type="ECO:0000259" key="5">
    <source>
        <dbReference type="PROSITE" id="PS50977"/>
    </source>
</evidence>
<dbReference type="RefSeq" id="WP_009195022.1">
    <property type="nucleotide sequence ID" value="NZ_AODQ01000031.1"/>
</dbReference>
<keyword evidence="3" id="KW-0804">Transcription</keyword>
<feature type="domain" description="HTH tetR-type" evidence="5">
    <location>
        <begin position="5"/>
        <end position="65"/>
    </location>
</feature>
<organism evidence="6 7">
    <name type="scientific">Cesiribacter andamanensis AMV16</name>
    <dbReference type="NCBI Taxonomy" id="1279009"/>
    <lineage>
        <taxon>Bacteria</taxon>
        <taxon>Pseudomonadati</taxon>
        <taxon>Bacteroidota</taxon>
        <taxon>Cytophagia</taxon>
        <taxon>Cytophagales</taxon>
        <taxon>Cesiribacteraceae</taxon>
        <taxon>Cesiribacter</taxon>
    </lineage>
</organism>
<name>M7N7L0_9BACT</name>
<proteinExistence type="predicted"/>
<keyword evidence="2 4" id="KW-0238">DNA-binding</keyword>
<dbReference type="PRINTS" id="PR00455">
    <property type="entry name" value="HTHTETR"/>
</dbReference>
<protein>
    <submittedName>
        <fullName evidence="6">HTH-type transcriptional repressor KstR2</fullName>
    </submittedName>
</protein>
<evidence type="ECO:0000313" key="6">
    <source>
        <dbReference type="EMBL" id="EMR03232.1"/>
    </source>
</evidence>
<sequence>MRNPDLTRETILKEAGILFNTLGYKATSISNITDATGYTKGAIYRHFSSKEALEKETLQYLSSLVFEKNAGAH</sequence>
<accession>M7N7L0</accession>
<dbReference type="PANTHER" id="PTHR47506">
    <property type="entry name" value="TRANSCRIPTIONAL REGULATORY PROTEIN"/>
    <property type="match status" value="1"/>
</dbReference>
<evidence type="ECO:0000256" key="4">
    <source>
        <dbReference type="PROSITE-ProRule" id="PRU00335"/>
    </source>
</evidence>
<dbReference type="GO" id="GO:0003677">
    <property type="term" value="F:DNA binding"/>
    <property type="evidence" value="ECO:0007669"/>
    <property type="project" value="UniProtKB-UniRule"/>
</dbReference>
<dbReference type="Pfam" id="PF00440">
    <property type="entry name" value="TetR_N"/>
    <property type="match status" value="1"/>
</dbReference>
<dbReference type="SUPFAM" id="SSF46689">
    <property type="entry name" value="Homeodomain-like"/>
    <property type="match status" value="1"/>
</dbReference>
<dbReference type="PROSITE" id="PS50977">
    <property type="entry name" value="HTH_TETR_2"/>
    <property type="match status" value="1"/>
</dbReference>
<keyword evidence="1" id="KW-0805">Transcription regulation</keyword>
<evidence type="ECO:0000256" key="1">
    <source>
        <dbReference type="ARBA" id="ARBA00023015"/>
    </source>
</evidence>
<dbReference type="Gene3D" id="1.10.357.10">
    <property type="entry name" value="Tetracycline Repressor, domain 2"/>
    <property type="match status" value="1"/>
</dbReference>
<feature type="DNA-binding region" description="H-T-H motif" evidence="4">
    <location>
        <begin position="28"/>
        <end position="47"/>
    </location>
</feature>
<evidence type="ECO:0000256" key="2">
    <source>
        <dbReference type="ARBA" id="ARBA00023125"/>
    </source>
</evidence>
<dbReference type="PANTHER" id="PTHR47506:SF3">
    <property type="entry name" value="HTH-TYPE TRANSCRIPTIONAL REGULATOR LMRA"/>
    <property type="match status" value="1"/>
</dbReference>
<evidence type="ECO:0000256" key="3">
    <source>
        <dbReference type="ARBA" id="ARBA00023163"/>
    </source>
</evidence>
<comment type="caution">
    <text evidence="6">The sequence shown here is derived from an EMBL/GenBank/DDBJ whole genome shotgun (WGS) entry which is preliminary data.</text>
</comment>
<reference evidence="6 7" key="1">
    <citation type="journal article" date="2013" name="Genome Announc.">
        <title>Draft Genome Sequence of Cesiribacter andamanensis Strain AMV16T, Isolated from a Soil Sample from a Mud Volcano in the Andaman Islands, India.</title>
        <authorList>
            <person name="Shivaji S."/>
            <person name="Ara S."/>
            <person name="Begum Z."/>
            <person name="Srinivas T.N."/>
            <person name="Singh A."/>
            <person name="Kumar Pinnaka A."/>
        </authorList>
    </citation>
    <scope>NUCLEOTIDE SEQUENCE [LARGE SCALE GENOMIC DNA]</scope>
    <source>
        <strain evidence="6 7">AMV16</strain>
    </source>
</reference>
<dbReference type="STRING" id="1279009.ADICEAN_01625"/>
<dbReference type="InterPro" id="IPR009057">
    <property type="entry name" value="Homeodomain-like_sf"/>
</dbReference>
<keyword evidence="7" id="KW-1185">Reference proteome</keyword>
<dbReference type="InterPro" id="IPR001647">
    <property type="entry name" value="HTH_TetR"/>
</dbReference>
<evidence type="ECO:0000313" key="7">
    <source>
        <dbReference type="Proteomes" id="UP000011910"/>
    </source>
</evidence>
<dbReference type="EMBL" id="AODQ01000031">
    <property type="protein sequence ID" value="EMR03232.1"/>
    <property type="molecule type" value="Genomic_DNA"/>
</dbReference>
<dbReference type="Proteomes" id="UP000011910">
    <property type="component" value="Unassembled WGS sequence"/>
</dbReference>
<gene>
    <name evidence="6" type="primary">kstR2_2</name>
    <name evidence="6" type="ORF">ADICEAN_01625</name>
</gene>
<dbReference type="eggNOG" id="COG1309">
    <property type="taxonomic scope" value="Bacteria"/>
</dbReference>
<dbReference type="AlphaFoldDB" id="M7N7L0"/>
<dbReference type="OrthoDB" id="9798857at2"/>